<dbReference type="InterPro" id="IPR036279">
    <property type="entry name" value="5-3_exonuclease_C_sf"/>
</dbReference>
<keyword evidence="5" id="KW-0175">Coiled coil</keyword>
<dbReference type="Pfam" id="PF00752">
    <property type="entry name" value="XPG_N"/>
    <property type="match status" value="1"/>
</dbReference>
<feature type="compositionally biased region" description="Basic residues" evidence="6">
    <location>
        <begin position="867"/>
        <end position="881"/>
    </location>
</feature>
<dbReference type="InterPro" id="IPR006086">
    <property type="entry name" value="XPG-I_dom"/>
</dbReference>
<evidence type="ECO:0000256" key="2">
    <source>
        <dbReference type="ARBA" id="ARBA00022722"/>
    </source>
</evidence>
<feature type="region of interest" description="Disordered" evidence="6">
    <location>
        <begin position="604"/>
        <end position="881"/>
    </location>
</feature>
<dbReference type="PANTHER" id="PTHR11081">
    <property type="entry name" value="FLAP ENDONUCLEASE FAMILY MEMBER"/>
    <property type="match status" value="1"/>
</dbReference>
<dbReference type="SMART" id="SM00485">
    <property type="entry name" value="XPGN"/>
    <property type="match status" value="1"/>
</dbReference>
<keyword evidence="3" id="KW-0378">Hydrolase</keyword>
<dbReference type="CDD" id="cd00167">
    <property type="entry name" value="SANT"/>
    <property type="match status" value="1"/>
</dbReference>
<evidence type="ECO:0000256" key="5">
    <source>
        <dbReference type="SAM" id="Coils"/>
    </source>
</evidence>
<evidence type="ECO:0000256" key="6">
    <source>
        <dbReference type="SAM" id="MobiDB-lite"/>
    </source>
</evidence>
<accession>A0A9W6ZVF5</accession>
<feature type="coiled-coil region" evidence="5">
    <location>
        <begin position="495"/>
        <end position="540"/>
    </location>
</feature>
<evidence type="ECO:0008006" key="11">
    <source>
        <dbReference type="Google" id="ProtNLM"/>
    </source>
</evidence>
<feature type="domain" description="XPG-I" evidence="7">
    <location>
        <begin position="229"/>
        <end position="311"/>
    </location>
</feature>
<feature type="compositionally biased region" description="Basic and acidic residues" evidence="6">
    <location>
        <begin position="675"/>
        <end position="687"/>
    </location>
</feature>
<organism evidence="9 10">
    <name type="scientific">Triparma laevis f. inornata</name>
    <dbReference type="NCBI Taxonomy" id="1714386"/>
    <lineage>
        <taxon>Eukaryota</taxon>
        <taxon>Sar</taxon>
        <taxon>Stramenopiles</taxon>
        <taxon>Ochrophyta</taxon>
        <taxon>Bolidophyceae</taxon>
        <taxon>Parmales</taxon>
        <taxon>Triparmaceae</taxon>
        <taxon>Triparma</taxon>
    </lineage>
</organism>
<dbReference type="InterPro" id="IPR029060">
    <property type="entry name" value="PIN-like_dom_sf"/>
</dbReference>
<keyword evidence="2" id="KW-0540">Nuclease</keyword>
<keyword evidence="4" id="KW-0496">Mitochondrion</keyword>
<dbReference type="InterPro" id="IPR006085">
    <property type="entry name" value="XPG_DNA_repair_N"/>
</dbReference>
<protein>
    <recommendedName>
        <fullName evidence="11">Exonuclease 1</fullName>
    </recommendedName>
</protein>
<feature type="domain" description="XPG N-terminal" evidence="8">
    <location>
        <begin position="1"/>
        <end position="127"/>
    </location>
</feature>
<feature type="compositionally biased region" description="Basic and acidic residues" evidence="6">
    <location>
        <begin position="630"/>
        <end position="649"/>
    </location>
</feature>
<proteinExistence type="predicted"/>
<reference evidence="10" key="1">
    <citation type="journal article" date="2023" name="Commun. Biol.">
        <title>Genome analysis of Parmales, the sister group of diatoms, reveals the evolutionary specialization of diatoms from phago-mixotrophs to photoautotrophs.</title>
        <authorList>
            <person name="Ban H."/>
            <person name="Sato S."/>
            <person name="Yoshikawa S."/>
            <person name="Yamada K."/>
            <person name="Nakamura Y."/>
            <person name="Ichinomiya M."/>
            <person name="Sato N."/>
            <person name="Blanc-Mathieu R."/>
            <person name="Endo H."/>
            <person name="Kuwata A."/>
            <person name="Ogata H."/>
        </authorList>
    </citation>
    <scope>NUCLEOTIDE SEQUENCE [LARGE SCALE GENOMIC DNA]</scope>
</reference>
<feature type="compositionally biased region" description="Basic and acidic residues" evidence="6">
    <location>
        <begin position="749"/>
        <end position="758"/>
    </location>
</feature>
<feature type="compositionally biased region" description="Basic and acidic residues" evidence="6">
    <location>
        <begin position="721"/>
        <end position="731"/>
    </location>
</feature>
<dbReference type="Gene3D" id="3.40.50.1010">
    <property type="entry name" value="5'-nuclease"/>
    <property type="match status" value="1"/>
</dbReference>
<dbReference type="Pfam" id="PF00867">
    <property type="entry name" value="XPG_I"/>
    <property type="match status" value="1"/>
</dbReference>
<dbReference type="PANTHER" id="PTHR11081:SF65">
    <property type="entry name" value="DNA DAMAGE-INDUCIBLE PROTEIN DIN7-RELATED"/>
    <property type="match status" value="1"/>
</dbReference>
<dbReference type="Gene3D" id="1.10.150.20">
    <property type="entry name" value="5' to 3' exonuclease, C-terminal subdomain"/>
    <property type="match status" value="1"/>
</dbReference>
<evidence type="ECO:0000256" key="4">
    <source>
        <dbReference type="ARBA" id="ARBA00023128"/>
    </source>
</evidence>
<feature type="region of interest" description="Disordered" evidence="6">
    <location>
        <begin position="49"/>
        <end position="73"/>
    </location>
</feature>
<keyword evidence="1" id="KW-0597">Phosphoprotein</keyword>
<dbReference type="Proteomes" id="UP001162640">
    <property type="component" value="Unassembled WGS sequence"/>
</dbReference>
<dbReference type="EMBL" id="BLQM01000083">
    <property type="protein sequence ID" value="GMH61214.1"/>
    <property type="molecule type" value="Genomic_DNA"/>
</dbReference>
<comment type="caution">
    <text evidence="9">The sequence shown here is derived from an EMBL/GenBank/DDBJ whole genome shotgun (WGS) entry which is preliminary data.</text>
</comment>
<sequence length="1017" mass="114559">MGIPKLWPKLSPIMERTPLSSYKGKRVALDFSIMVHTATHAFALQKQNAAMSTNHGRMTERMKTKEEKEMDERNREEAFIKECTLSVVNKVLAMIQEGIELLIVLDGTTPPLKKETTQKRQADMAEARSFMEASDFVADPVPEVQTGEAAPLPSFDDPDIDYDAIELDNPVSDNNSKGMTESSHADPAPIFKHIQNTDEAKKRYQAMRKAGATSTEFQKIYANLISAFRSQNIPFMVSPYESDAQLAFLATTKVKNMSTEKLEPLVDLVISSDSDCVPHGIPQVLAKVDAANFGELYLKSDMCNIPEDFSLSHFTDGMIVCFCILTGCDYLSNLPMVGIVTARQMVQKAFYEYHNSLEPKESLTPPLKKLYEALHKTTTYRRLSLFEQELYWSRFLRSLVMFRHPVVFSQVTGEQEIMDRDDDDLLAYEAYEKMVTDDDVIQGVCGEIVEPVIARGISMGWIGAKKFELVEGSLGEQPPEDIKVGYEEWVAGGGIEEVEERRQRRRDERVAELEKLKEDCDKLEQRKAAEEAAAITKEKEIKKKRKRKLNGESRLQELYRERFEALYSKHAPKKVKKISAVMEKYKDNLGEALAAAEEKYAGEAGLSVVVEEKDNDEEESPKKRMPVSPQKRERAYTPKRERRMPKETQESAQSTHSNSDDKSLSAVEMRLLMNVEKKTNEVGERARLQVQQLKETLKSPKESSLEEIEEDESTEEEDEDVAGKELAEAIRLKNIAKQKKQQSTSAGIKEVEEEKENTPSDENLSEPAPAPNSPSHSLSFKESEDILSPLQTSTRIAAPGWSTRAPDLSKKKKMSLNDDGWFESSSDEGDIRPLNLHEAGVSGGEGGSDSDSSDPARFLSGGGNKKAVVRKKKKDVKKKRVVEKEWTSKELVAAAPPPTYKRTYPKVEDDISIDMSPFGSRSGGGKAPKISKPRATRSQSNRKAKAEWSHEADQAFREGIEKHSKKGSSKISLVTIRAIKNDPDYAHEIREFTEEQCKARWKRIEKLKADEGWPCVD</sequence>
<feature type="compositionally biased region" description="Acidic residues" evidence="6">
    <location>
        <begin position="705"/>
        <end position="720"/>
    </location>
</feature>
<evidence type="ECO:0000259" key="7">
    <source>
        <dbReference type="SMART" id="SM00484"/>
    </source>
</evidence>
<dbReference type="InterPro" id="IPR006084">
    <property type="entry name" value="XPG/Rad2"/>
</dbReference>
<dbReference type="GO" id="GO:0017108">
    <property type="term" value="F:5'-flap endonuclease activity"/>
    <property type="evidence" value="ECO:0007669"/>
    <property type="project" value="TreeGrafter"/>
</dbReference>
<feature type="compositionally biased region" description="Basic residues" evidence="6">
    <location>
        <begin position="929"/>
        <end position="943"/>
    </location>
</feature>
<evidence type="ECO:0000313" key="9">
    <source>
        <dbReference type="EMBL" id="GMH61214.1"/>
    </source>
</evidence>
<evidence type="ECO:0000259" key="8">
    <source>
        <dbReference type="SMART" id="SM00485"/>
    </source>
</evidence>
<evidence type="ECO:0000256" key="3">
    <source>
        <dbReference type="ARBA" id="ARBA00022801"/>
    </source>
</evidence>
<dbReference type="SMART" id="SM00484">
    <property type="entry name" value="XPGI"/>
    <property type="match status" value="1"/>
</dbReference>
<evidence type="ECO:0000313" key="10">
    <source>
        <dbReference type="Proteomes" id="UP001162640"/>
    </source>
</evidence>
<name>A0A9W6ZVF5_9STRA</name>
<feature type="compositionally biased region" description="Basic and acidic residues" evidence="6">
    <location>
        <begin position="57"/>
        <end position="73"/>
    </location>
</feature>
<feature type="compositionally biased region" description="Basic and acidic residues" evidence="6">
    <location>
        <begin position="695"/>
        <end position="704"/>
    </location>
</feature>
<gene>
    <name evidence="9" type="ORF">TL16_g03210</name>
</gene>
<dbReference type="PRINTS" id="PR00853">
    <property type="entry name" value="XPGRADSUPER"/>
</dbReference>
<dbReference type="SUPFAM" id="SSF47807">
    <property type="entry name" value="5' to 3' exonuclease, C-terminal subdomain"/>
    <property type="match status" value="1"/>
</dbReference>
<dbReference type="AlphaFoldDB" id="A0A9W6ZVF5"/>
<feature type="region of interest" description="Disordered" evidence="6">
    <location>
        <begin position="912"/>
        <end position="952"/>
    </location>
</feature>
<dbReference type="SUPFAM" id="SSF88723">
    <property type="entry name" value="PIN domain-like"/>
    <property type="match status" value="1"/>
</dbReference>
<dbReference type="InterPro" id="IPR001005">
    <property type="entry name" value="SANT/Myb"/>
</dbReference>
<evidence type="ECO:0000256" key="1">
    <source>
        <dbReference type="ARBA" id="ARBA00022553"/>
    </source>
</evidence>